<evidence type="ECO:0000313" key="5">
    <source>
        <dbReference type="EMBL" id="AOY84822.2"/>
    </source>
</evidence>
<gene>
    <name evidence="5" type="ORF">BJP36_22135</name>
</gene>
<dbReference type="GO" id="GO:0008237">
    <property type="term" value="F:metallopeptidase activity"/>
    <property type="evidence" value="ECO:0007669"/>
    <property type="project" value="UniProtKB-KW"/>
</dbReference>
<dbReference type="InterPro" id="IPR032534">
    <property type="entry name" value="EcxA_zinc-bd"/>
</dbReference>
<keyword evidence="5" id="KW-0378">Hydrolase</keyword>
<dbReference type="Pfam" id="PF17162">
    <property type="entry name" value="DUF5118"/>
    <property type="match status" value="1"/>
</dbReference>
<protein>
    <submittedName>
        <fullName evidence="5">Zinc-dependent metalloprotease</fullName>
    </submittedName>
</protein>
<dbReference type="Gene3D" id="3.40.390.10">
    <property type="entry name" value="Collagenase (Catalytic Domain)"/>
    <property type="match status" value="1"/>
</dbReference>
<dbReference type="Pfam" id="PF17148">
    <property type="entry name" value="DUF5117"/>
    <property type="match status" value="1"/>
</dbReference>
<feature type="domain" description="DUF5117" evidence="3">
    <location>
        <begin position="146"/>
        <end position="336"/>
    </location>
</feature>
<organism evidence="5 6">
    <name type="scientific">Moorena producens (strain JHB)</name>
    <dbReference type="NCBI Taxonomy" id="1454205"/>
    <lineage>
        <taxon>Bacteria</taxon>
        <taxon>Bacillati</taxon>
        <taxon>Cyanobacteriota</taxon>
        <taxon>Cyanophyceae</taxon>
        <taxon>Coleofasciculales</taxon>
        <taxon>Coleofasciculaceae</taxon>
        <taxon>Moorena</taxon>
    </lineage>
</organism>
<evidence type="ECO:0000259" key="3">
    <source>
        <dbReference type="Pfam" id="PF17148"/>
    </source>
</evidence>
<sequence>MKRIKLLILCLCGFVLVLSPLYLQTIALSTPSRNSLDQQLGQQIVYSPQLALAPSQVQTTEIAEGPSEGSSEELSDSDSSDSKLKPFDKVVEDAEELAGLLTLYRNKEKDKVYLEIEPDQLNQNFLCVVTLASGIGELGLQTGWPVNDFLFQFRRRQKTIDLVIPNIYFRTRPGDPQERSVKRSFSDSVLYSLPITSIHPERKTLLVDLTPLLVSDGSFSGLASAFPGILGGSYGVDPQKSYVSDAQAFPFNVEIESVYGFSGGGDLFFPLRSLPDQRAFNLSVRYSFSKLPTNNGYRHRLADERVGYFISAYQNLSNQNRKQPFIRYIRRWNLEKQDPTATVSPPKEPIVFWIENTVPLEYRDAIREGILMWNEAFREAGFDNAIEVRQMPDDATWDPADIRYNTIRWSNSFPSFPGIIAMGPSRVNPLTGEILDADVIIDANAVRWIKAEYQAIASQPQSQALSGLSQFPFNGSLCSNGIKSPYLKWQEILKSNPGKAAQLTLPAGQFLTGLTQVPDHEFCFGMVSAQQAKFGALSLSMVNHELPSGEEMKTFIHQYLRYLTAHEVGHTLGLRHNFRGSTMLSPEELNNIEITRNQGLVASVMDYVPVNLAPEGMEQGDYFSTVVGPYDKWVIKYGYTPIDALTPQQELRTLRKIAAEGSEMGLSYATDEDTFDFIDPEAKVWDLSGDPLRYSQWQMENAKGIWKRLNTSYLLPEESAGDLRDRFDTVFSYFFENAISLTGYIGGQTFNRNYTGGKTGTLPFEPIPVEKQRQALAMLGEYMFAEDTFNFSPQLLNQLAPSRWTHWGTFPTIFPLDYPIHERVMLVQTIVLGDLFSSERLARLRDAQLKTSSGEALTMAEVFDTVQDSIWKLDTKGKIEPISSLRRGLQRQYMSLLVNMALRNSNSLENARTFPEFIIAIQTFNTPEDARVLARYKLRQLRDAIAKTLNKQGKKLDTASLAHLEGARDRITKVLDAPLQSE</sequence>
<feature type="domain" description="DUF5118" evidence="4">
    <location>
        <begin position="85"/>
        <end position="133"/>
    </location>
</feature>
<name>A0A1D9GAZ5_MOOP1</name>
<dbReference type="InterPro" id="IPR033428">
    <property type="entry name" value="DUF5118"/>
</dbReference>
<feature type="compositionally biased region" description="Acidic residues" evidence="1">
    <location>
        <begin position="70"/>
        <end position="79"/>
    </location>
</feature>
<evidence type="ECO:0000256" key="1">
    <source>
        <dbReference type="SAM" id="MobiDB-lite"/>
    </source>
</evidence>
<dbReference type="InterPro" id="IPR033413">
    <property type="entry name" value="DUF5117"/>
</dbReference>
<dbReference type="EMBL" id="CP017708">
    <property type="protein sequence ID" value="AOY84822.2"/>
    <property type="molecule type" value="Genomic_DNA"/>
</dbReference>
<dbReference type="AlphaFoldDB" id="A0A1D9GAZ5"/>
<dbReference type="Proteomes" id="UP000176944">
    <property type="component" value="Chromosome"/>
</dbReference>
<evidence type="ECO:0000313" key="6">
    <source>
        <dbReference type="Proteomes" id="UP000176944"/>
    </source>
</evidence>
<evidence type="ECO:0000259" key="2">
    <source>
        <dbReference type="Pfam" id="PF16313"/>
    </source>
</evidence>
<keyword evidence="5" id="KW-0645">Protease</keyword>
<dbReference type="CDD" id="cd04276">
    <property type="entry name" value="ZnMc_MMP_like_2"/>
    <property type="match status" value="1"/>
</dbReference>
<dbReference type="SUPFAM" id="SSF55486">
    <property type="entry name" value="Metalloproteases ('zincins'), catalytic domain"/>
    <property type="match status" value="1"/>
</dbReference>
<proteinExistence type="predicted"/>
<dbReference type="Pfam" id="PF16313">
    <property type="entry name" value="DUF4953"/>
    <property type="match status" value="1"/>
</dbReference>
<keyword evidence="5" id="KW-0482">Metalloprotease</keyword>
<dbReference type="InterPro" id="IPR034032">
    <property type="entry name" value="Zn_MMP-like_bac"/>
</dbReference>
<accession>A0A1D9GAZ5</accession>
<evidence type="ECO:0000259" key="4">
    <source>
        <dbReference type="Pfam" id="PF17162"/>
    </source>
</evidence>
<feature type="region of interest" description="Disordered" evidence="1">
    <location>
        <begin position="57"/>
        <end position="83"/>
    </location>
</feature>
<dbReference type="PANTHER" id="PTHR38478">
    <property type="entry name" value="PEPTIDASE M1A AND M12B"/>
    <property type="match status" value="1"/>
</dbReference>
<feature type="domain" description="EcxA zinc-binding" evidence="2">
    <location>
        <begin position="550"/>
        <end position="875"/>
    </location>
</feature>
<dbReference type="PANTHER" id="PTHR38478:SF1">
    <property type="entry name" value="ZINC DEPENDENT METALLOPROTEASE DOMAIN LIPOPROTEIN"/>
    <property type="match status" value="1"/>
</dbReference>
<reference evidence="6" key="1">
    <citation type="submission" date="2016-10" db="EMBL/GenBank/DDBJ databases">
        <title>Comparative genomics uncovers the prolific and rare metabolic potential of the cyanobacterial genus Moorea.</title>
        <authorList>
            <person name="Leao T."/>
            <person name="Castelao G."/>
            <person name="Korobeynikov A."/>
            <person name="Monroe E.A."/>
            <person name="Podell S."/>
            <person name="Glukhov E."/>
            <person name="Allen E."/>
            <person name="Gerwick W.H."/>
            <person name="Gerwick L."/>
        </authorList>
    </citation>
    <scope>NUCLEOTIDE SEQUENCE [LARGE SCALE GENOMIC DNA]</scope>
    <source>
        <strain evidence="6">JHB</strain>
    </source>
</reference>
<dbReference type="InterPro" id="IPR024079">
    <property type="entry name" value="MetalloPept_cat_dom_sf"/>
</dbReference>